<evidence type="ECO:0000256" key="5">
    <source>
        <dbReference type="ARBA" id="ARBA00022723"/>
    </source>
</evidence>
<organism evidence="13 14">
    <name type="scientific">Candidatus Daviesbacteria bacterium RIFCSPHIGHO2_02_FULL_43_12</name>
    <dbReference type="NCBI Taxonomy" id="1797776"/>
    <lineage>
        <taxon>Bacteria</taxon>
        <taxon>Candidatus Daviesiibacteriota</taxon>
    </lineage>
</organism>
<dbReference type="GO" id="GO:0000166">
    <property type="term" value="F:nucleotide binding"/>
    <property type="evidence" value="ECO:0007669"/>
    <property type="project" value="UniProtKB-KW"/>
</dbReference>
<feature type="domain" description="CCA-adding enzyme C-terminal" evidence="12">
    <location>
        <begin position="311"/>
        <end position="448"/>
    </location>
</feature>
<dbReference type="CDD" id="cd05398">
    <property type="entry name" value="NT_ClassII-CCAase"/>
    <property type="match status" value="1"/>
</dbReference>
<dbReference type="EMBL" id="MFDD01000014">
    <property type="protein sequence ID" value="OGE39903.1"/>
    <property type="molecule type" value="Genomic_DNA"/>
</dbReference>
<evidence type="ECO:0000256" key="1">
    <source>
        <dbReference type="ARBA" id="ARBA00001946"/>
    </source>
</evidence>
<evidence type="ECO:0000256" key="3">
    <source>
        <dbReference type="ARBA" id="ARBA00022694"/>
    </source>
</evidence>
<name>A0A1F5KG26_9BACT</name>
<dbReference type="InterPro" id="IPR002646">
    <property type="entry name" value="PolA_pol_head_dom"/>
</dbReference>
<comment type="cofactor">
    <cofactor evidence="1">
        <name>Mg(2+)</name>
        <dbReference type="ChEBI" id="CHEBI:18420"/>
    </cofactor>
</comment>
<dbReference type="InterPro" id="IPR032828">
    <property type="entry name" value="PolyA_RNA-bd"/>
</dbReference>
<dbReference type="Gene3D" id="1.10.246.80">
    <property type="match status" value="1"/>
</dbReference>
<evidence type="ECO:0000256" key="6">
    <source>
        <dbReference type="ARBA" id="ARBA00022741"/>
    </source>
</evidence>
<evidence type="ECO:0000313" key="14">
    <source>
        <dbReference type="Proteomes" id="UP000177328"/>
    </source>
</evidence>
<dbReference type="Proteomes" id="UP000177328">
    <property type="component" value="Unassembled WGS sequence"/>
</dbReference>
<dbReference type="SUPFAM" id="SSF81891">
    <property type="entry name" value="Poly A polymerase C-terminal region-like"/>
    <property type="match status" value="1"/>
</dbReference>
<dbReference type="PANTHER" id="PTHR46173:SF1">
    <property type="entry name" value="CCA TRNA NUCLEOTIDYLTRANSFERASE 1, MITOCHONDRIAL"/>
    <property type="match status" value="1"/>
</dbReference>
<evidence type="ECO:0000256" key="7">
    <source>
        <dbReference type="ARBA" id="ARBA00022842"/>
    </source>
</evidence>
<evidence type="ECO:0000256" key="9">
    <source>
        <dbReference type="RuleBase" id="RU003953"/>
    </source>
</evidence>
<reference evidence="13 14" key="1">
    <citation type="journal article" date="2016" name="Nat. Commun.">
        <title>Thousands of microbial genomes shed light on interconnected biogeochemical processes in an aquifer system.</title>
        <authorList>
            <person name="Anantharaman K."/>
            <person name="Brown C.T."/>
            <person name="Hug L.A."/>
            <person name="Sharon I."/>
            <person name="Castelle C.J."/>
            <person name="Probst A.J."/>
            <person name="Thomas B.C."/>
            <person name="Singh A."/>
            <person name="Wilkins M.J."/>
            <person name="Karaoz U."/>
            <person name="Brodie E.L."/>
            <person name="Williams K.H."/>
            <person name="Hubbard S.S."/>
            <person name="Banfield J.F."/>
        </authorList>
    </citation>
    <scope>NUCLEOTIDE SEQUENCE [LARGE SCALE GENOMIC DNA]</scope>
</reference>
<keyword evidence="5" id="KW-0479">Metal-binding</keyword>
<evidence type="ECO:0008006" key="15">
    <source>
        <dbReference type="Google" id="ProtNLM"/>
    </source>
</evidence>
<keyword evidence="7" id="KW-0460">Magnesium</keyword>
<evidence type="ECO:0000259" key="11">
    <source>
        <dbReference type="Pfam" id="PF12627"/>
    </source>
</evidence>
<gene>
    <name evidence="13" type="ORF">A3D25_03785</name>
</gene>
<dbReference type="InterPro" id="IPR050264">
    <property type="entry name" value="Bact_CCA-adding_enz_type3_sf"/>
</dbReference>
<evidence type="ECO:0000256" key="8">
    <source>
        <dbReference type="ARBA" id="ARBA00022884"/>
    </source>
</evidence>
<proteinExistence type="inferred from homology"/>
<dbReference type="Gene3D" id="3.30.460.10">
    <property type="entry name" value="Beta Polymerase, domain 2"/>
    <property type="match status" value="1"/>
</dbReference>
<protein>
    <recommendedName>
        <fullName evidence="15">HD domain-containing protein</fullName>
    </recommendedName>
</protein>
<comment type="similarity">
    <text evidence="9">Belongs to the tRNA nucleotidyltransferase/poly(A) polymerase family.</text>
</comment>
<dbReference type="Gene3D" id="1.10.3090.10">
    <property type="entry name" value="cca-adding enzyme, domain 2"/>
    <property type="match status" value="1"/>
</dbReference>
<dbReference type="InterPro" id="IPR032810">
    <property type="entry name" value="CCA-adding_enz_C"/>
</dbReference>
<dbReference type="AlphaFoldDB" id="A0A1F5KG26"/>
<dbReference type="GO" id="GO:0046872">
    <property type="term" value="F:metal ion binding"/>
    <property type="evidence" value="ECO:0007669"/>
    <property type="project" value="UniProtKB-KW"/>
</dbReference>
<dbReference type="GO" id="GO:0008033">
    <property type="term" value="P:tRNA processing"/>
    <property type="evidence" value="ECO:0007669"/>
    <property type="project" value="UniProtKB-KW"/>
</dbReference>
<evidence type="ECO:0000259" key="12">
    <source>
        <dbReference type="Pfam" id="PF13735"/>
    </source>
</evidence>
<dbReference type="InterPro" id="IPR003607">
    <property type="entry name" value="HD/PDEase_dom"/>
</dbReference>
<evidence type="ECO:0000259" key="10">
    <source>
        <dbReference type="Pfam" id="PF01743"/>
    </source>
</evidence>
<keyword evidence="8 9" id="KW-0694">RNA-binding</keyword>
<evidence type="ECO:0000256" key="4">
    <source>
        <dbReference type="ARBA" id="ARBA00022695"/>
    </source>
</evidence>
<keyword evidence="6" id="KW-0547">Nucleotide-binding</keyword>
<dbReference type="InterPro" id="IPR043519">
    <property type="entry name" value="NT_sf"/>
</dbReference>
<accession>A0A1F5KG26</accession>
<dbReference type="Pfam" id="PF01743">
    <property type="entry name" value="PolyA_pol"/>
    <property type="match status" value="1"/>
</dbReference>
<dbReference type="Pfam" id="PF13735">
    <property type="entry name" value="tRNA_NucTran2_2"/>
    <property type="match status" value="1"/>
</dbReference>
<comment type="caution">
    <text evidence="13">The sequence shown here is derived from an EMBL/GenBank/DDBJ whole genome shotgun (WGS) entry which is preliminary data.</text>
</comment>
<evidence type="ECO:0000256" key="2">
    <source>
        <dbReference type="ARBA" id="ARBA00022679"/>
    </source>
</evidence>
<dbReference type="PANTHER" id="PTHR46173">
    <property type="entry name" value="CCA TRNA NUCLEOTIDYLTRANSFERASE 1, MITOCHONDRIAL"/>
    <property type="match status" value="1"/>
</dbReference>
<keyword evidence="3" id="KW-0819">tRNA processing</keyword>
<sequence>MEISIPSELKPLIGKFKDCSFQLFLVGGAVRDLILETVVKDYDFTTDAKPEEILKLFPDGFYNNTFGTVGVNTPLGVVEITTMRKESGYGDSRHPQEVVWTNKIEEDLKRRDFTINAMALSSESWVVSCGSKEKLQLVDPFGGQGDLKQKLIRAVGDPSIRFQEDALRLMRAVRFATQLGFAIEEQTAMAIQKHSQKLRNISWERIRDELLKILSNDNPYEGMVMLRSSTLLQIILPEVEACFGIIQEGPKHDRVYDIGEHSFLSLKFCSSTDPFVRFACLIHDTGKVPTHKIDAEGNVTFYGHDVVGGKVAEVICQRLKFSKKQTELVVRLVKYHLFTVDEHQTDSALRRFIRNVGEDNLENMFILREADRLGGSSNPTSWRTESFKKRTKELLIKPFSITDLKVTGKDVMEVLNIPPSRKVGEILDKLFAEVEEDKTKNDRDYLLDRIKQIA</sequence>
<keyword evidence="4" id="KW-0548">Nucleotidyltransferase</keyword>
<dbReference type="GO" id="GO:0016779">
    <property type="term" value="F:nucleotidyltransferase activity"/>
    <property type="evidence" value="ECO:0007669"/>
    <property type="project" value="UniProtKB-KW"/>
</dbReference>
<keyword evidence="2 9" id="KW-0808">Transferase</keyword>
<dbReference type="SUPFAM" id="SSF81301">
    <property type="entry name" value="Nucleotidyltransferase"/>
    <property type="match status" value="1"/>
</dbReference>
<dbReference type="CDD" id="cd00077">
    <property type="entry name" value="HDc"/>
    <property type="match status" value="1"/>
</dbReference>
<feature type="domain" description="tRNA nucleotidyltransferase/poly(A) polymerase RNA and SrmB- binding" evidence="11">
    <location>
        <begin position="180"/>
        <end position="241"/>
    </location>
</feature>
<dbReference type="Pfam" id="PF12627">
    <property type="entry name" value="PolyA_pol_RNAbd"/>
    <property type="match status" value="1"/>
</dbReference>
<dbReference type="GO" id="GO:0000049">
    <property type="term" value="F:tRNA binding"/>
    <property type="evidence" value="ECO:0007669"/>
    <property type="project" value="TreeGrafter"/>
</dbReference>
<feature type="domain" description="Poly A polymerase head" evidence="10">
    <location>
        <begin position="23"/>
        <end position="153"/>
    </location>
</feature>
<evidence type="ECO:0000313" key="13">
    <source>
        <dbReference type="EMBL" id="OGE39903.1"/>
    </source>
</evidence>